<keyword evidence="2" id="KW-0418">Kinase</keyword>
<dbReference type="SUPFAM" id="SSF52540">
    <property type="entry name" value="P-loop containing nucleoside triphosphate hydrolases"/>
    <property type="match status" value="1"/>
</dbReference>
<dbReference type="EC" id="2.7.1.48" evidence="2"/>
<dbReference type="PANTHER" id="PTHR10285">
    <property type="entry name" value="URIDINE KINASE"/>
    <property type="match status" value="1"/>
</dbReference>
<evidence type="ECO:0000313" key="3">
    <source>
        <dbReference type="Proteomes" id="UP000276888"/>
    </source>
</evidence>
<dbReference type="OrthoDB" id="3192509at2"/>
<proteinExistence type="predicted"/>
<dbReference type="InterPro" id="IPR027417">
    <property type="entry name" value="P-loop_NTPase"/>
</dbReference>
<sequence length="231" mass="25089">MIRPDETSRIIDADLATLVQRARMIAAAGGRKVLGITGTPGAGKSTVCAALQDALGDAAVLVGMDGFHLANAELMRLGRRDRKGAPDTFDVPGYVSLLRRLRAADEPVVYAPFFDRSLEESIGSAIAVPARVPLVITEGNYLLHDEDGWDAVAPLLDESWFLDVEVDERRRRLVARRESYGHPSDAAAAWVDDVDEPNARVVEPARERADLVVRVTISTPSPQHTTQGVRS</sequence>
<dbReference type="KEGG" id="mlv:CVS47_02942"/>
<dbReference type="NCBIfam" id="NF006743">
    <property type="entry name" value="PRK09270.1-2"/>
    <property type="match status" value="1"/>
</dbReference>
<dbReference type="GO" id="GO:0004849">
    <property type="term" value="F:uridine kinase activity"/>
    <property type="evidence" value="ECO:0007669"/>
    <property type="project" value="UniProtKB-EC"/>
</dbReference>
<dbReference type="Gene3D" id="3.40.50.300">
    <property type="entry name" value="P-loop containing nucleotide triphosphate hydrolases"/>
    <property type="match status" value="1"/>
</dbReference>
<dbReference type="RefSeq" id="WP_127096740.1">
    <property type="nucleotide sequence ID" value="NZ_CP031423.1"/>
</dbReference>
<keyword evidence="3" id="KW-1185">Reference proteome</keyword>
<dbReference type="Pfam" id="PF00485">
    <property type="entry name" value="PRK"/>
    <property type="match status" value="1"/>
</dbReference>
<organism evidence="2 3">
    <name type="scientific">Microbacterium lemovicicum</name>
    <dbReference type="NCBI Taxonomy" id="1072463"/>
    <lineage>
        <taxon>Bacteria</taxon>
        <taxon>Bacillati</taxon>
        <taxon>Actinomycetota</taxon>
        <taxon>Actinomycetes</taxon>
        <taxon>Micrococcales</taxon>
        <taxon>Microbacteriaceae</taxon>
        <taxon>Microbacterium</taxon>
    </lineage>
</organism>
<accession>A0A3S9WDW4</accession>
<evidence type="ECO:0000313" key="2">
    <source>
        <dbReference type="EMBL" id="AZS38289.1"/>
    </source>
</evidence>
<reference evidence="2 3" key="1">
    <citation type="submission" date="2018-08" db="EMBL/GenBank/DDBJ databases">
        <title>Microbacterium lemovicicum sp. nov., a bacterium isolated from a natural uranium-rich soil.</title>
        <authorList>
            <person name="ORTET P."/>
        </authorList>
    </citation>
    <scope>NUCLEOTIDE SEQUENCE [LARGE SCALE GENOMIC DNA]</scope>
    <source>
        <strain evidence="2 3">Viu22</strain>
    </source>
</reference>
<dbReference type="Proteomes" id="UP000276888">
    <property type="component" value="Chromosome"/>
</dbReference>
<dbReference type="InterPro" id="IPR006083">
    <property type="entry name" value="PRK/URK"/>
</dbReference>
<dbReference type="GO" id="GO:0005524">
    <property type="term" value="F:ATP binding"/>
    <property type="evidence" value="ECO:0007669"/>
    <property type="project" value="InterPro"/>
</dbReference>
<dbReference type="AlphaFoldDB" id="A0A3S9WDW4"/>
<keyword evidence="2" id="KW-0808">Transferase</keyword>
<dbReference type="EMBL" id="CP031423">
    <property type="protein sequence ID" value="AZS38289.1"/>
    <property type="molecule type" value="Genomic_DNA"/>
</dbReference>
<evidence type="ECO:0000259" key="1">
    <source>
        <dbReference type="Pfam" id="PF00485"/>
    </source>
</evidence>
<protein>
    <submittedName>
        <fullName evidence="2">Uridine kinase</fullName>
        <ecNumber evidence="2">2.7.1.48</ecNumber>
    </submittedName>
</protein>
<feature type="domain" description="Phosphoribulokinase/uridine kinase" evidence="1">
    <location>
        <begin position="33"/>
        <end position="215"/>
    </location>
</feature>
<gene>
    <name evidence="2" type="primary">udk</name>
    <name evidence="2" type="ORF">CVS47_02942</name>
</gene>
<name>A0A3S9WDW4_9MICO</name>